<evidence type="ECO:0000259" key="5">
    <source>
        <dbReference type="Pfam" id="PF01551"/>
    </source>
</evidence>
<feature type="chain" id="PRO_5013296766" evidence="4">
    <location>
        <begin position="24"/>
        <end position="415"/>
    </location>
</feature>
<evidence type="ECO:0000256" key="3">
    <source>
        <dbReference type="SAM" id="MobiDB-lite"/>
    </source>
</evidence>
<evidence type="ECO:0000256" key="2">
    <source>
        <dbReference type="SAM" id="Coils"/>
    </source>
</evidence>
<feature type="compositionally biased region" description="Polar residues" evidence="3">
    <location>
        <begin position="382"/>
        <end position="392"/>
    </location>
</feature>
<evidence type="ECO:0000259" key="6">
    <source>
        <dbReference type="Pfam" id="PF24568"/>
    </source>
</evidence>
<dbReference type="InterPro" id="IPR050570">
    <property type="entry name" value="Cell_wall_metabolism_enzyme"/>
</dbReference>
<dbReference type="GO" id="GO:0004222">
    <property type="term" value="F:metalloendopeptidase activity"/>
    <property type="evidence" value="ECO:0007669"/>
    <property type="project" value="TreeGrafter"/>
</dbReference>
<dbReference type="Pfam" id="PF24568">
    <property type="entry name" value="CC_PcsB"/>
    <property type="match status" value="1"/>
</dbReference>
<evidence type="ECO:0000313" key="7">
    <source>
        <dbReference type="EMBL" id="OPJ65107.1"/>
    </source>
</evidence>
<feature type="compositionally biased region" description="Basic and acidic residues" evidence="3">
    <location>
        <begin position="250"/>
        <end position="264"/>
    </location>
</feature>
<reference evidence="7 8" key="1">
    <citation type="submission" date="2017-03" db="EMBL/GenBank/DDBJ databases">
        <title>Genome sequence of Clostridium oryzae DSM 28571.</title>
        <authorList>
            <person name="Poehlein A."/>
            <person name="Daniel R."/>
        </authorList>
    </citation>
    <scope>NUCLEOTIDE SEQUENCE [LARGE SCALE GENOMIC DNA]</scope>
    <source>
        <strain evidence="7 8">DSM 28571</strain>
    </source>
</reference>
<sequence length="415" mass="46065">MKRKIFAIFTLLLICVFSVDAYADTNIKKANNQLNDVKNSINNKKGKVKEIGEHQQQVKDELNTLEQNIRKTSGEISGINIKIDSVSSSMVKLAKDISLKKKNITKQQKLLDKRIGTLYKAGSFGYLTILFGAKDISDLLQKAIYLSKIVNIDKQLIRSLNSDKADLEKDKKQLAGRKKELFAMKSLANKKMDQLNSQSDEKQKLMDKLSKDKKEYVKQIEEDEQAAKELTGKIKSMKAMILAAKREAERKRAEAAKRAAEAKKTKQTKNNQSNGGDSDSSPNQSGNFYCVTGRPYSITSSYGYRIHPITNKRTFHAGIDIGVPMNTPIYALADGIVTYAAWMNGYGNVVMIAHGNIISVYGHNSSLSVSTGQHVKGGQLISHSGSTGNSTGPHLHFEIRDNNGNTINPVSYYVH</sequence>
<name>A0A1V4J0C5_9CLOT</name>
<dbReference type="Pfam" id="PF01551">
    <property type="entry name" value="Peptidase_M23"/>
    <property type="match status" value="1"/>
</dbReference>
<dbReference type="AlphaFoldDB" id="A0A1V4J0C5"/>
<dbReference type="Gene3D" id="6.10.250.3150">
    <property type="match status" value="1"/>
</dbReference>
<dbReference type="PANTHER" id="PTHR21666">
    <property type="entry name" value="PEPTIDASE-RELATED"/>
    <property type="match status" value="1"/>
</dbReference>
<keyword evidence="2" id="KW-0175">Coiled coil</keyword>
<protein>
    <submittedName>
        <fullName evidence="7">Murein hydrolase activator EnvC</fullName>
    </submittedName>
</protein>
<accession>A0A1V4J0C5</accession>
<feature type="signal peptide" evidence="4">
    <location>
        <begin position="1"/>
        <end position="23"/>
    </location>
</feature>
<dbReference type="EMBL" id="MZGV01000001">
    <property type="protein sequence ID" value="OPJ65107.1"/>
    <property type="molecule type" value="Genomic_DNA"/>
</dbReference>
<evidence type="ECO:0000256" key="4">
    <source>
        <dbReference type="SAM" id="SignalP"/>
    </source>
</evidence>
<feature type="region of interest" description="Disordered" evidence="3">
    <location>
        <begin position="250"/>
        <end position="286"/>
    </location>
</feature>
<dbReference type="Proteomes" id="UP000190080">
    <property type="component" value="Unassembled WGS sequence"/>
</dbReference>
<dbReference type="Gene3D" id="2.70.70.10">
    <property type="entry name" value="Glucose Permease (Domain IIA)"/>
    <property type="match status" value="1"/>
</dbReference>
<dbReference type="RefSeq" id="WP_169911482.1">
    <property type="nucleotide sequence ID" value="NZ_MZGV01000001.1"/>
</dbReference>
<evidence type="ECO:0000313" key="8">
    <source>
        <dbReference type="Proteomes" id="UP000190080"/>
    </source>
</evidence>
<keyword evidence="1 4" id="KW-0732">Signal</keyword>
<gene>
    <name evidence="7" type="primary">envC</name>
    <name evidence="7" type="ORF">CLORY_01070</name>
</gene>
<dbReference type="InterPro" id="IPR057309">
    <property type="entry name" value="PcsB_CC"/>
</dbReference>
<dbReference type="InterPro" id="IPR011055">
    <property type="entry name" value="Dup_hybrid_motif"/>
</dbReference>
<keyword evidence="8" id="KW-1185">Reference proteome</keyword>
<dbReference type="InterPro" id="IPR016047">
    <property type="entry name" value="M23ase_b-sheet_dom"/>
</dbReference>
<dbReference type="CDD" id="cd12797">
    <property type="entry name" value="M23_peptidase"/>
    <property type="match status" value="1"/>
</dbReference>
<dbReference type="STRING" id="1450648.CLORY_01070"/>
<feature type="compositionally biased region" description="Low complexity" evidence="3">
    <location>
        <begin position="270"/>
        <end position="286"/>
    </location>
</feature>
<dbReference type="SUPFAM" id="SSF51261">
    <property type="entry name" value="Duplicated hybrid motif"/>
    <property type="match status" value="1"/>
</dbReference>
<comment type="caution">
    <text evidence="7">The sequence shown here is derived from an EMBL/GenBank/DDBJ whole genome shotgun (WGS) entry which is preliminary data.</text>
</comment>
<feature type="coiled-coil region" evidence="2">
    <location>
        <begin position="27"/>
        <end position="75"/>
    </location>
</feature>
<feature type="domain" description="M23ase beta-sheet core" evidence="5">
    <location>
        <begin position="315"/>
        <end position="409"/>
    </location>
</feature>
<feature type="domain" description="Peptidoglycan hydrolase PcsB coiled-coil" evidence="6">
    <location>
        <begin position="101"/>
        <end position="169"/>
    </location>
</feature>
<organism evidence="7 8">
    <name type="scientific">Clostridium oryzae</name>
    <dbReference type="NCBI Taxonomy" id="1450648"/>
    <lineage>
        <taxon>Bacteria</taxon>
        <taxon>Bacillati</taxon>
        <taxon>Bacillota</taxon>
        <taxon>Clostridia</taxon>
        <taxon>Eubacteriales</taxon>
        <taxon>Clostridiaceae</taxon>
        <taxon>Clostridium</taxon>
    </lineage>
</organism>
<evidence type="ECO:0000256" key="1">
    <source>
        <dbReference type="ARBA" id="ARBA00022729"/>
    </source>
</evidence>
<proteinExistence type="predicted"/>
<feature type="region of interest" description="Disordered" evidence="3">
    <location>
        <begin position="382"/>
        <end position="402"/>
    </location>
</feature>
<keyword evidence="7" id="KW-0378">Hydrolase</keyword>
<dbReference type="PANTHER" id="PTHR21666:SF270">
    <property type="entry name" value="MUREIN HYDROLASE ACTIVATOR ENVC"/>
    <property type="match status" value="1"/>
</dbReference>